<evidence type="ECO:0000259" key="1">
    <source>
        <dbReference type="Pfam" id="PF07238"/>
    </source>
</evidence>
<feature type="domain" description="PilZ" evidence="1">
    <location>
        <begin position="16"/>
        <end position="94"/>
    </location>
</feature>
<evidence type="ECO:0000313" key="3">
    <source>
        <dbReference type="Proteomes" id="UP001595828"/>
    </source>
</evidence>
<comment type="caution">
    <text evidence="2">The sequence shown here is derived from an EMBL/GenBank/DDBJ whole genome shotgun (WGS) entry which is preliminary data.</text>
</comment>
<dbReference type="SUPFAM" id="SSF141371">
    <property type="entry name" value="PilZ domain-like"/>
    <property type="match status" value="1"/>
</dbReference>
<proteinExistence type="predicted"/>
<dbReference type="Proteomes" id="UP001595828">
    <property type="component" value="Unassembled WGS sequence"/>
</dbReference>
<organism evidence="2 3">
    <name type="scientific">Novosphingobium tardum</name>
    <dbReference type="NCBI Taxonomy" id="1538021"/>
    <lineage>
        <taxon>Bacteria</taxon>
        <taxon>Pseudomonadati</taxon>
        <taxon>Pseudomonadota</taxon>
        <taxon>Alphaproteobacteria</taxon>
        <taxon>Sphingomonadales</taxon>
        <taxon>Sphingomonadaceae</taxon>
        <taxon>Novosphingobium</taxon>
    </lineage>
</organism>
<protein>
    <submittedName>
        <fullName evidence="2">PilZ domain-containing protein</fullName>
    </submittedName>
</protein>
<name>A0ABV8RRF9_9SPHN</name>
<dbReference type="RefSeq" id="WP_379538664.1">
    <property type="nucleotide sequence ID" value="NZ_JBHSDR010000006.1"/>
</dbReference>
<dbReference type="EMBL" id="JBHSDR010000006">
    <property type="protein sequence ID" value="MFC4295180.1"/>
    <property type="molecule type" value="Genomic_DNA"/>
</dbReference>
<sequence length="106" mass="12140">MRHENFSIDGLPVRKQGNRAEVSLVCEIRQGLRPWKPVRLSDISETGFRIAWLPEYDAALPVRVRIPGFEILNARICWTAQKIVGCEFERRLHIAVFENIVARAAA</sequence>
<keyword evidence="3" id="KW-1185">Reference proteome</keyword>
<accession>A0ABV8RRF9</accession>
<gene>
    <name evidence="2" type="ORF">ACFO0A_08940</name>
</gene>
<dbReference type="InterPro" id="IPR009875">
    <property type="entry name" value="PilZ_domain"/>
</dbReference>
<dbReference type="Pfam" id="PF07238">
    <property type="entry name" value="PilZ"/>
    <property type="match status" value="1"/>
</dbReference>
<evidence type="ECO:0000313" key="2">
    <source>
        <dbReference type="EMBL" id="MFC4295180.1"/>
    </source>
</evidence>
<reference evidence="3" key="1">
    <citation type="journal article" date="2019" name="Int. J. Syst. Evol. Microbiol.">
        <title>The Global Catalogue of Microorganisms (GCM) 10K type strain sequencing project: providing services to taxonomists for standard genome sequencing and annotation.</title>
        <authorList>
            <consortium name="The Broad Institute Genomics Platform"/>
            <consortium name="The Broad Institute Genome Sequencing Center for Infectious Disease"/>
            <person name="Wu L."/>
            <person name="Ma J."/>
        </authorList>
    </citation>
    <scope>NUCLEOTIDE SEQUENCE [LARGE SCALE GENOMIC DNA]</scope>
    <source>
        <strain evidence="3">CGMCC 1.12989</strain>
    </source>
</reference>